<evidence type="ECO:0000256" key="1">
    <source>
        <dbReference type="SAM" id="Phobius"/>
    </source>
</evidence>
<dbReference type="EMBL" id="JACWZY010000033">
    <property type="protein sequence ID" value="MBD2704581.1"/>
    <property type="molecule type" value="Genomic_DNA"/>
</dbReference>
<feature type="transmembrane region" description="Helical" evidence="1">
    <location>
        <begin position="199"/>
        <end position="225"/>
    </location>
</feature>
<feature type="transmembrane region" description="Helical" evidence="1">
    <location>
        <begin position="51"/>
        <end position="72"/>
    </location>
</feature>
<feature type="transmembrane region" description="Helical" evidence="1">
    <location>
        <begin position="173"/>
        <end position="192"/>
    </location>
</feature>
<feature type="transmembrane region" description="Helical" evidence="1">
    <location>
        <begin position="280"/>
        <end position="305"/>
    </location>
</feature>
<gene>
    <name evidence="3" type="ORF">IC229_28325</name>
</gene>
<feature type="transmembrane region" description="Helical" evidence="1">
    <location>
        <begin position="357"/>
        <end position="379"/>
    </location>
</feature>
<protein>
    <submittedName>
        <fullName evidence="3">Acyltransferase</fullName>
    </submittedName>
</protein>
<proteinExistence type="predicted"/>
<feature type="domain" description="Acyltransferase 3" evidence="2">
    <location>
        <begin position="20"/>
        <end position="374"/>
    </location>
</feature>
<keyword evidence="1" id="KW-0472">Membrane</keyword>
<dbReference type="PANTHER" id="PTHR23028:SF53">
    <property type="entry name" value="ACYL_TRANSF_3 DOMAIN-CONTAINING PROTEIN"/>
    <property type="match status" value="1"/>
</dbReference>
<sequence length="392" mass="45722">MQTNTPVTAPSRPVLNHLRQLDGIRFLAVGLVLFDHWMAEHWPSGNFELPLGALGVTIFFVLSGFLITRILLSSKDKLQNRPSGGLGSYLKTFYIRRTLRIFPVYYLTLFVLYLIDEPPVRRTIGWLVLYASNIYMAYYGTWMGTVDHLWSLAVEEQVYLFFPLLLFFVPRRWVPLTATLMIVGGVTLRYVLFRARMPWFIGYVSMPACLDSFGLGAIMAYWWLYQRDRFEQVFRPTYRLVLSLLLFVGIMAMTKILPAVPDLHGWTGHHNIMSDVWERLGASLVGFFLIGRAVLGFGGVMQWVLENPVSQYMGRISYGLYLYHNFVFNVYHTQPTHFTIRAWRRITDILPFLNSSYFFQFSFYLFLTVSLATISWFLIEKPINNLKDRYSY</sequence>
<name>A0A926Y1V4_9BACT</name>
<keyword evidence="1" id="KW-0812">Transmembrane</keyword>
<dbReference type="InterPro" id="IPR002656">
    <property type="entry name" value="Acyl_transf_3_dom"/>
</dbReference>
<feature type="transmembrane region" description="Helical" evidence="1">
    <location>
        <begin position="93"/>
        <end position="112"/>
    </location>
</feature>
<organism evidence="3 4">
    <name type="scientific">Spirosoma profusum</name>
    <dbReference type="NCBI Taxonomy" id="2771354"/>
    <lineage>
        <taxon>Bacteria</taxon>
        <taxon>Pseudomonadati</taxon>
        <taxon>Bacteroidota</taxon>
        <taxon>Cytophagia</taxon>
        <taxon>Cytophagales</taxon>
        <taxon>Cytophagaceae</taxon>
        <taxon>Spirosoma</taxon>
    </lineage>
</organism>
<dbReference type="Proteomes" id="UP000598820">
    <property type="component" value="Unassembled WGS sequence"/>
</dbReference>
<evidence type="ECO:0000313" key="3">
    <source>
        <dbReference type="EMBL" id="MBD2704581.1"/>
    </source>
</evidence>
<keyword evidence="3" id="KW-0808">Transferase</keyword>
<keyword evidence="1" id="KW-1133">Transmembrane helix</keyword>
<keyword evidence="3" id="KW-0012">Acyltransferase</keyword>
<dbReference type="RefSeq" id="WP_190891265.1">
    <property type="nucleotide sequence ID" value="NZ_JACWZY010000033.1"/>
</dbReference>
<dbReference type="GO" id="GO:0016020">
    <property type="term" value="C:membrane"/>
    <property type="evidence" value="ECO:0007669"/>
    <property type="project" value="TreeGrafter"/>
</dbReference>
<dbReference type="GO" id="GO:0016747">
    <property type="term" value="F:acyltransferase activity, transferring groups other than amino-acyl groups"/>
    <property type="evidence" value="ECO:0007669"/>
    <property type="project" value="InterPro"/>
</dbReference>
<accession>A0A926Y1V4</accession>
<evidence type="ECO:0000313" key="4">
    <source>
        <dbReference type="Proteomes" id="UP000598820"/>
    </source>
</evidence>
<feature type="transmembrane region" description="Helical" evidence="1">
    <location>
        <begin position="237"/>
        <end position="260"/>
    </location>
</feature>
<dbReference type="PANTHER" id="PTHR23028">
    <property type="entry name" value="ACETYLTRANSFERASE"/>
    <property type="match status" value="1"/>
</dbReference>
<dbReference type="InterPro" id="IPR050879">
    <property type="entry name" value="Acyltransferase_3"/>
</dbReference>
<keyword evidence="4" id="KW-1185">Reference proteome</keyword>
<comment type="caution">
    <text evidence="3">The sequence shown here is derived from an EMBL/GenBank/DDBJ whole genome shotgun (WGS) entry which is preliminary data.</text>
</comment>
<dbReference type="Pfam" id="PF01757">
    <property type="entry name" value="Acyl_transf_3"/>
    <property type="match status" value="1"/>
</dbReference>
<evidence type="ECO:0000259" key="2">
    <source>
        <dbReference type="Pfam" id="PF01757"/>
    </source>
</evidence>
<dbReference type="GO" id="GO:0000271">
    <property type="term" value="P:polysaccharide biosynthetic process"/>
    <property type="evidence" value="ECO:0007669"/>
    <property type="project" value="TreeGrafter"/>
</dbReference>
<reference evidence="3" key="1">
    <citation type="submission" date="2020-09" db="EMBL/GenBank/DDBJ databases">
        <authorList>
            <person name="Kim M.K."/>
        </authorList>
    </citation>
    <scope>NUCLEOTIDE SEQUENCE</scope>
    <source>
        <strain evidence="3">BT702</strain>
    </source>
</reference>
<dbReference type="AlphaFoldDB" id="A0A926Y1V4"/>
<feature type="transmembrane region" description="Helical" evidence="1">
    <location>
        <begin position="124"/>
        <end position="142"/>
    </location>
</feature>